<dbReference type="InterPro" id="IPR011991">
    <property type="entry name" value="ArsR-like_HTH"/>
</dbReference>
<dbReference type="Gene3D" id="1.10.10.10">
    <property type="entry name" value="Winged helix-like DNA-binding domain superfamily/Winged helix DNA-binding domain"/>
    <property type="match status" value="1"/>
</dbReference>
<keyword evidence="3" id="KW-1185">Reference proteome</keyword>
<dbReference type="SUPFAM" id="SSF46785">
    <property type="entry name" value="Winged helix' DNA-binding domain"/>
    <property type="match status" value="1"/>
</dbReference>
<protein>
    <submittedName>
        <fullName evidence="2">Helix-turn-helix domain-containing protein</fullName>
    </submittedName>
</protein>
<proteinExistence type="predicted"/>
<dbReference type="Proteomes" id="UP000184471">
    <property type="component" value="Unassembled WGS sequence"/>
</dbReference>
<sequence length="177" mass="19122">MATADLLLHPVRLRVVQALLGDRTLTTGNLHAELPDVPVATLYRHVGVLADAGVLEVVGERRVRGSTERTYRLVTAAASVGPDEAAGMTPEEHRRAFGTFVAALLADFDRWADAAGPDGLDPARDGVGYRMTGLWLDDEEFSGLLDDVRAVLRARLDNTPRAGRRRRLVGTVFLPGG</sequence>
<dbReference type="AlphaFoldDB" id="A0A1M5JVL4"/>
<organism evidence="2 3">
    <name type="scientific">Geodermatophilus nigrescens</name>
    <dbReference type="NCBI Taxonomy" id="1070870"/>
    <lineage>
        <taxon>Bacteria</taxon>
        <taxon>Bacillati</taxon>
        <taxon>Actinomycetota</taxon>
        <taxon>Actinomycetes</taxon>
        <taxon>Geodermatophilales</taxon>
        <taxon>Geodermatophilaceae</taxon>
        <taxon>Geodermatophilus</taxon>
    </lineage>
</organism>
<evidence type="ECO:0000313" key="3">
    <source>
        <dbReference type="Proteomes" id="UP000184471"/>
    </source>
</evidence>
<dbReference type="InterPro" id="IPR036390">
    <property type="entry name" value="WH_DNA-bd_sf"/>
</dbReference>
<feature type="domain" description="HTH arsR-type" evidence="1">
    <location>
        <begin position="2"/>
        <end position="86"/>
    </location>
</feature>
<dbReference type="EMBL" id="FQVX01000002">
    <property type="protein sequence ID" value="SHG44586.1"/>
    <property type="molecule type" value="Genomic_DNA"/>
</dbReference>
<dbReference type="OrthoDB" id="5949858at2"/>
<dbReference type="RefSeq" id="WP_073420526.1">
    <property type="nucleotide sequence ID" value="NZ_FQVX01000002.1"/>
</dbReference>
<accession>A0A1M5JVL4</accession>
<evidence type="ECO:0000313" key="2">
    <source>
        <dbReference type="EMBL" id="SHG44586.1"/>
    </source>
</evidence>
<dbReference type="InterPro" id="IPR036388">
    <property type="entry name" value="WH-like_DNA-bd_sf"/>
</dbReference>
<dbReference type="STRING" id="1070870.SAMN05444351_2666"/>
<dbReference type="InterPro" id="IPR001845">
    <property type="entry name" value="HTH_ArsR_DNA-bd_dom"/>
</dbReference>
<dbReference type="Pfam" id="PF12840">
    <property type="entry name" value="HTH_20"/>
    <property type="match status" value="1"/>
</dbReference>
<dbReference type="CDD" id="cd00090">
    <property type="entry name" value="HTH_ARSR"/>
    <property type="match status" value="1"/>
</dbReference>
<reference evidence="2 3" key="1">
    <citation type="submission" date="2016-11" db="EMBL/GenBank/DDBJ databases">
        <authorList>
            <person name="Jaros S."/>
            <person name="Januszkiewicz K."/>
            <person name="Wedrychowicz H."/>
        </authorList>
    </citation>
    <scope>NUCLEOTIDE SEQUENCE [LARGE SCALE GENOMIC DNA]</scope>
    <source>
        <strain evidence="2 3">DSM 45408</strain>
    </source>
</reference>
<dbReference type="Gene3D" id="6.10.140.2180">
    <property type="match status" value="1"/>
</dbReference>
<dbReference type="GO" id="GO:0003700">
    <property type="term" value="F:DNA-binding transcription factor activity"/>
    <property type="evidence" value="ECO:0007669"/>
    <property type="project" value="InterPro"/>
</dbReference>
<dbReference type="SMART" id="SM00418">
    <property type="entry name" value="HTH_ARSR"/>
    <property type="match status" value="1"/>
</dbReference>
<name>A0A1M5JVL4_9ACTN</name>
<gene>
    <name evidence="2" type="ORF">SAMN05444351_2666</name>
</gene>
<evidence type="ECO:0000259" key="1">
    <source>
        <dbReference type="SMART" id="SM00418"/>
    </source>
</evidence>